<keyword evidence="1" id="KW-0479">Metal-binding</keyword>
<evidence type="ECO:0000256" key="5">
    <source>
        <dbReference type="PROSITE-ProRule" id="PRU00134"/>
    </source>
</evidence>
<keyword evidence="4" id="KW-0040">ANK repeat</keyword>
<dbReference type="PROSITE" id="PS50297">
    <property type="entry name" value="ANK_REP_REGION"/>
    <property type="match status" value="1"/>
</dbReference>
<organism evidence="7 8">
    <name type="scientific">Branchiostoma floridae</name>
    <name type="common">Florida lancelet</name>
    <name type="synonym">Amphioxus</name>
    <dbReference type="NCBI Taxonomy" id="7739"/>
    <lineage>
        <taxon>Eukaryota</taxon>
        <taxon>Metazoa</taxon>
        <taxon>Chordata</taxon>
        <taxon>Cephalochordata</taxon>
        <taxon>Leptocardii</taxon>
        <taxon>Amphioxiformes</taxon>
        <taxon>Branchiostomatidae</taxon>
        <taxon>Branchiostoma</taxon>
    </lineage>
</organism>
<dbReference type="Gene3D" id="1.25.40.20">
    <property type="entry name" value="Ankyrin repeat-containing domain"/>
    <property type="match status" value="1"/>
</dbReference>
<dbReference type="Pfam" id="PF01753">
    <property type="entry name" value="zf-MYND"/>
    <property type="match status" value="1"/>
</dbReference>
<dbReference type="KEGG" id="bfo:118408138"/>
<dbReference type="SMART" id="SM00248">
    <property type="entry name" value="ANK"/>
    <property type="match status" value="4"/>
</dbReference>
<dbReference type="OrthoDB" id="194358at2759"/>
<keyword evidence="3" id="KW-0862">Zinc</keyword>
<dbReference type="InterPro" id="IPR002110">
    <property type="entry name" value="Ankyrin_rpt"/>
</dbReference>
<evidence type="ECO:0000259" key="6">
    <source>
        <dbReference type="PROSITE" id="PS50865"/>
    </source>
</evidence>
<feature type="domain" description="MYND-type" evidence="6">
    <location>
        <begin position="187"/>
        <end position="228"/>
    </location>
</feature>
<dbReference type="GeneID" id="118408138"/>
<dbReference type="PROSITE" id="PS50088">
    <property type="entry name" value="ANK_REPEAT"/>
    <property type="match status" value="2"/>
</dbReference>
<name>A0A9J7HUJ2_BRAFL</name>
<dbReference type="Pfam" id="PF00023">
    <property type="entry name" value="Ank"/>
    <property type="match status" value="1"/>
</dbReference>
<reference evidence="8" key="1">
    <citation type="submission" date="2025-08" db="UniProtKB">
        <authorList>
            <consortium name="RefSeq"/>
        </authorList>
    </citation>
    <scope>IDENTIFICATION</scope>
    <source>
        <strain evidence="8">S238N-H82</strain>
        <tissue evidence="8">Testes</tissue>
    </source>
</reference>
<dbReference type="SUPFAM" id="SSF144232">
    <property type="entry name" value="HIT/MYND zinc finger-like"/>
    <property type="match status" value="1"/>
</dbReference>
<keyword evidence="7" id="KW-1185">Reference proteome</keyword>
<feature type="repeat" description="ANK" evidence="4">
    <location>
        <begin position="119"/>
        <end position="151"/>
    </location>
</feature>
<dbReference type="GO" id="GO:0008270">
    <property type="term" value="F:zinc ion binding"/>
    <property type="evidence" value="ECO:0007669"/>
    <property type="project" value="UniProtKB-KW"/>
</dbReference>
<sequence>MAPKFVTPRGTLTANEYLVYSAEFGSLRGVKKALKAGADVDFDTSSDSRSSNPPNTALFSACVHGRVDIARLLLRKGASVVRRTVCAFAPLHAAAAEGWTEIVDLLVQHGATLDIRDAYKNTPLIAAFCYNHVDTVRRLIELGARPDLANYYVTKRLAEKPVGTRESEECVKLIQEAMKSKLLRCCNPKCGKPGYRSTLKLCAGCKLTRYCSRDCQKQHWSVGHKKCCGHDVYPDEEPLPFQNKVASMYKRILEHLNQG</sequence>
<dbReference type="SUPFAM" id="SSF48403">
    <property type="entry name" value="Ankyrin repeat"/>
    <property type="match status" value="1"/>
</dbReference>
<evidence type="ECO:0000313" key="7">
    <source>
        <dbReference type="Proteomes" id="UP000001554"/>
    </source>
</evidence>
<dbReference type="Pfam" id="PF12796">
    <property type="entry name" value="Ank_2"/>
    <property type="match status" value="1"/>
</dbReference>
<evidence type="ECO:0000256" key="1">
    <source>
        <dbReference type="ARBA" id="ARBA00022723"/>
    </source>
</evidence>
<dbReference type="Proteomes" id="UP000001554">
    <property type="component" value="Unplaced"/>
</dbReference>
<dbReference type="RefSeq" id="XP_035664665.1">
    <property type="nucleotide sequence ID" value="XM_035808772.1"/>
</dbReference>
<evidence type="ECO:0000313" key="8">
    <source>
        <dbReference type="RefSeq" id="XP_035664665.1"/>
    </source>
</evidence>
<evidence type="ECO:0000256" key="2">
    <source>
        <dbReference type="ARBA" id="ARBA00022771"/>
    </source>
</evidence>
<keyword evidence="2 5" id="KW-0863">Zinc-finger</keyword>
<dbReference type="Gene3D" id="6.10.140.2220">
    <property type="match status" value="1"/>
</dbReference>
<accession>A0A9J7HUJ2</accession>
<dbReference type="PANTHER" id="PTHR24144">
    <property type="entry name" value="ANKYRIN REPEAT DOMAIN-CONTAINING PROTEIN 49"/>
    <property type="match status" value="1"/>
</dbReference>
<dbReference type="InterPro" id="IPR002893">
    <property type="entry name" value="Znf_MYND"/>
</dbReference>
<dbReference type="PROSITE" id="PS50865">
    <property type="entry name" value="ZF_MYND_2"/>
    <property type="match status" value="1"/>
</dbReference>
<evidence type="ECO:0000256" key="4">
    <source>
        <dbReference type="PROSITE-ProRule" id="PRU00023"/>
    </source>
</evidence>
<gene>
    <name evidence="8" type="primary">LOC118408138</name>
</gene>
<feature type="repeat" description="ANK" evidence="4">
    <location>
        <begin position="86"/>
        <end position="118"/>
    </location>
</feature>
<evidence type="ECO:0000256" key="3">
    <source>
        <dbReference type="ARBA" id="ARBA00022833"/>
    </source>
</evidence>
<protein>
    <submittedName>
        <fullName evidence="8">Ankyrin repeat, PH and SEC7 domain containing protein secG-like</fullName>
    </submittedName>
</protein>
<dbReference type="AlphaFoldDB" id="A0A9J7HUJ2"/>
<dbReference type="PANTHER" id="PTHR24144:SF5">
    <property type="entry name" value="BTB DOMAIN-CONTAINING PROTEIN"/>
    <property type="match status" value="1"/>
</dbReference>
<proteinExistence type="predicted"/>
<dbReference type="InterPro" id="IPR036770">
    <property type="entry name" value="Ankyrin_rpt-contain_sf"/>
</dbReference>